<proteinExistence type="predicted"/>
<dbReference type="AlphaFoldDB" id="A0A9D3PN86"/>
<protein>
    <submittedName>
        <fullName evidence="2">Uncharacterized protein</fullName>
    </submittedName>
</protein>
<feature type="compositionally biased region" description="Basic and acidic residues" evidence="1">
    <location>
        <begin position="36"/>
        <end position="45"/>
    </location>
</feature>
<evidence type="ECO:0000313" key="2">
    <source>
        <dbReference type="EMBL" id="KAG7463928.1"/>
    </source>
</evidence>
<gene>
    <name evidence="2" type="ORF">MATL_G00181890</name>
</gene>
<sequence>MITAAARFCRKCEKPFSQLFDQQQHIDPQKLVPANRVKDNDRDSNDLSQDYRQSKRESSAPEPLRA</sequence>
<comment type="caution">
    <text evidence="2">The sequence shown here is derived from an EMBL/GenBank/DDBJ whole genome shotgun (WGS) entry which is preliminary data.</text>
</comment>
<organism evidence="2 3">
    <name type="scientific">Megalops atlanticus</name>
    <name type="common">Tarpon</name>
    <name type="synonym">Clupea gigantea</name>
    <dbReference type="NCBI Taxonomy" id="7932"/>
    <lineage>
        <taxon>Eukaryota</taxon>
        <taxon>Metazoa</taxon>
        <taxon>Chordata</taxon>
        <taxon>Craniata</taxon>
        <taxon>Vertebrata</taxon>
        <taxon>Euteleostomi</taxon>
        <taxon>Actinopterygii</taxon>
        <taxon>Neopterygii</taxon>
        <taxon>Teleostei</taxon>
        <taxon>Elopiformes</taxon>
        <taxon>Megalopidae</taxon>
        <taxon>Megalops</taxon>
    </lineage>
</organism>
<reference evidence="2" key="1">
    <citation type="submission" date="2021-01" db="EMBL/GenBank/DDBJ databases">
        <authorList>
            <person name="Zahm M."/>
            <person name="Roques C."/>
            <person name="Cabau C."/>
            <person name="Klopp C."/>
            <person name="Donnadieu C."/>
            <person name="Jouanno E."/>
            <person name="Lampietro C."/>
            <person name="Louis A."/>
            <person name="Herpin A."/>
            <person name="Echchiki A."/>
            <person name="Berthelot C."/>
            <person name="Parey E."/>
            <person name="Roest-Crollius H."/>
            <person name="Braasch I."/>
            <person name="Postlethwait J."/>
            <person name="Bobe J."/>
            <person name="Montfort J."/>
            <person name="Bouchez O."/>
            <person name="Begum T."/>
            <person name="Mejri S."/>
            <person name="Adams A."/>
            <person name="Chen W.-J."/>
            <person name="Guiguen Y."/>
        </authorList>
    </citation>
    <scope>NUCLEOTIDE SEQUENCE</scope>
    <source>
        <strain evidence="2">YG-15Mar2019-1</strain>
        <tissue evidence="2">Brain</tissue>
    </source>
</reference>
<accession>A0A9D3PN86</accession>
<feature type="compositionally biased region" description="Basic and acidic residues" evidence="1">
    <location>
        <begin position="52"/>
        <end position="66"/>
    </location>
</feature>
<evidence type="ECO:0000256" key="1">
    <source>
        <dbReference type="SAM" id="MobiDB-lite"/>
    </source>
</evidence>
<name>A0A9D3PN86_MEGAT</name>
<dbReference type="Proteomes" id="UP001046870">
    <property type="component" value="Chromosome 15"/>
</dbReference>
<keyword evidence="3" id="KW-1185">Reference proteome</keyword>
<dbReference type="EMBL" id="JAFDVH010000015">
    <property type="protein sequence ID" value="KAG7463928.1"/>
    <property type="molecule type" value="Genomic_DNA"/>
</dbReference>
<feature type="region of interest" description="Disordered" evidence="1">
    <location>
        <begin position="21"/>
        <end position="66"/>
    </location>
</feature>
<evidence type="ECO:0000313" key="3">
    <source>
        <dbReference type="Proteomes" id="UP001046870"/>
    </source>
</evidence>